<keyword evidence="3 6" id="KW-0238">DNA-binding</keyword>
<dbReference type="Pfam" id="PF03466">
    <property type="entry name" value="LysR_substrate"/>
    <property type="match status" value="1"/>
</dbReference>
<dbReference type="CDD" id="cd05466">
    <property type="entry name" value="PBP2_LTTR_substrate"/>
    <property type="match status" value="1"/>
</dbReference>
<evidence type="ECO:0000256" key="4">
    <source>
        <dbReference type="ARBA" id="ARBA00023163"/>
    </source>
</evidence>
<keyword evidence="7" id="KW-1185">Reference proteome</keyword>
<dbReference type="PANTHER" id="PTHR30346:SF29">
    <property type="entry name" value="LYSR SUBSTRATE-BINDING"/>
    <property type="match status" value="1"/>
</dbReference>
<dbReference type="SUPFAM" id="SSF53850">
    <property type="entry name" value="Periplasmic binding protein-like II"/>
    <property type="match status" value="1"/>
</dbReference>
<keyword evidence="4" id="KW-0804">Transcription</keyword>
<evidence type="ECO:0000256" key="3">
    <source>
        <dbReference type="ARBA" id="ARBA00023125"/>
    </source>
</evidence>
<dbReference type="GO" id="GO:0003677">
    <property type="term" value="F:DNA binding"/>
    <property type="evidence" value="ECO:0007669"/>
    <property type="project" value="UniProtKB-KW"/>
</dbReference>
<dbReference type="InterPro" id="IPR036390">
    <property type="entry name" value="WH_DNA-bd_sf"/>
</dbReference>
<dbReference type="InterPro" id="IPR000847">
    <property type="entry name" value="LysR_HTH_N"/>
</dbReference>
<evidence type="ECO:0000313" key="6">
    <source>
        <dbReference type="EMBL" id="MBP2376836.1"/>
    </source>
</evidence>
<comment type="similarity">
    <text evidence="1">Belongs to the LysR transcriptional regulatory family.</text>
</comment>
<organism evidence="6 7">
    <name type="scientific">Microbacterium phyllosphaerae</name>
    <dbReference type="NCBI Taxonomy" id="124798"/>
    <lineage>
        <taxon>Bacteria</taxon>
        <taxon>Bacillati</taxon>
        <taxon>Actinomycetota</taxon>
        <taxon>Actinomycetes</taxon>
        <taxon>Micrococcales</taxon>
        <taxon>Microbacteriaceae</taxon>
        <taxon>Microbacterium</taxon>
    </lineage>
</organism>
<dbReference type="SUPFAM" id="SSF46785">
    <property type="entry name" value="Winged helix' DNA-binding domain"/>
    <property type="match status" value="1"/>
</dbReference>
<evidence type="ECO:0000256" key="1">
    <source>
        <dbReference type="ARBA" id="ARBA00009437"/>
    </source>
</evidence>
<accession>A0ABS4WKV9</accession>
<evidence type="ECO:0000259" key="5">
    <source>
        <dbReference type="PROSITE" id="PS50931"/>
    </source>
</evidence>
<protein>
    <submittedName>
        <fullName evidence="6">DNA-binding transcriptional LysR family regulator</fullName>
    </submittedName>
</protein>
<comment type="caution">
    <text evidence="6">The sequence shown here is derived from an EMBL/GenBank/DDBJ whole genome shotgun (WGS) entry which is preliminary data.</text>
</comment>
<dbReference type="Gene3D" id="1.10.10.10">
    <property type="entry name" value="Winged helix-like DNA-binding domain superfamily/Winged helix DNA-binding domain"/>
    <property type="match status" value="1"/>
</dbReference>
<sequence>MDPTHLRLLRELRDRGSVTAVAAALGISASAVSQQLATLQSSVALPLTVRRGRVLILTAAGEALAAASTRVDEALTAARDAIGALLDAGDRPVRVSSFTSAGLALFGPLVRELGGAPAVHLADEDVAHRDFPGLTADYDLVIAHRLAHDAPWPADRVVATPLIDEPLDIALHAEHPLAERAQIDLDDLVDEDWVSVHQGFPLAGVLDHLAARAGRPFRIAHRINEFSVTAEVVRAGAAIAVMPRTTASSLAVDGLVLRPLGGIELVRHLDVLARPDALAYTSVRRVLRSLQVVAARVQQP</sequence>
<dbReference type="EMBL" id="JAGIOA010000001">
    <property type="protein sequence ID" value="MBP2376836.1"/>
    <property type="molecule type" value="Genomic_DNA"/>
</dbReference>
<evidence type="ECO:0000256" key="2">
    <source>
        <dbReference type="ARBA" id="ARBA00023015"/>
    </source>
</evidence>
<evidence type="ECO:0000313" key="7">
    <source>
        <dbReference type="Proteomes" id="UP000703720"/>
    </source>
</evidence>
<dbReference type="InterPro" id="IPR005119">
    <property type="entry name" value="LysR_subst-bd"/>
</dbReference>
<dbReference type="RefSeq" id="WP_210096258.1">
    <property type="nucleotide sequence ID" value="NZ_BAAAIO010000001.1"/>
</dbReference>
<proteinExistence type="inferred from homology"/>
<reference evidence="6 7" key="1">
    <citation type="submission" date="2021-03" db="EMBL/GenBank/DDBJ databases">
        <title>Sequencing the genomes of 1000 actinobacteria strains.</title>
        <authorList>
            <person name="Klenk H.-P."/>
        </authorList>
    </citation>
    <scope>NUCLEOTIDE SEQUENCE [LARGE SCALE GENOMIC DNA]</scope>
    <source>
        <strain evidence="6 7">DSM 13468</strain>
    </source>
</reference>
<dbReference type="Gene3D" id="3.40.190.10">
    <property type="entry name" value="Periplasmic binding protein-like II"/>
    <property type="match status" value="2"/>
</dbReference>
<dbReference type="Proteomes" id="UP000703720">
    <property type="component" value="Unassembled WGS sequence"/>
</dbReference>
<dbReference type="PANTHER" id="PTHR30346">
    <property type="entry name" value="TRANSCRIPTIONAL DUAL REGULATOR HCAR-RELATED"/>
    <property type="match status" value="1"/>
</dbReference>
<dbReference type="PROSITE" id="PS50931">
    <property type="entry name" value="HTH_LYSR"/>
    <property type="match status" value="1"/>
</dbReference>
<gene>
    <name evidence="6" type="ORF">JOF42_000331</name>
</gene>
<dbReference type="InterPro" id="IPR036388">
    <property type="entry name" value="WH-like_DNA-bd_sf"/>
</dbReference>
<dbReference type="Pfam" id="PF00126">
    <property type="entry name" value="HTH_1"/>
    <property type="match status" value="1"/>
</dbReference>
<keyword evidence="2" id="KW-0805">Transcription regulation</keyword>
<name>A0ABS4WKV9_9MICO</name>
<feature type="domain" description="HTH lysR-type" evidence="5">
    <location>
        <begin position="1"/>
        <end position="58"/>
    </location>
</feature>